<dbReference type="Proteomes" id="UP000316238">
    <property type="component" value="Unassembled WGS sequence"/>
</dbReference>
<evidence type="ECO:0000313" key="2">
    <source>
        <dbReference type="Proteomes" id="UP000316238"/>
    </source>
</evidence>
<dbReference type="EMBL" id="NQJD01000001">
    <property type="protein sequence ID" value="TAA76121.1"/>
    <property type="molecule type" value="Genomic_DNA"/>
</dbReference>
<sequence>MRVLLTLPSELKAELAAIYQALQEEYERVAERIPLTCHDCPDNCCDSWFHHHTYSEWAWLWQGLRQLDEPILARITARAEDSIRQSQEQLAAGQLPRIMCPLNEEGRCSLYEHRLLVCRMHGIPATLTRPDGKQLRFPGCFRCQEIVQENYRSEHEAPTMDRTQLFTQLAALESRLLGGDRQLYPKIKKTIAEMIVQGPPTFKL</sequence>
<evidence type="ECO:0008006" key="3">
    <source>
        <dbReference type="Google" id="ProtNLM"/>
    </source>
</evidence>
<dbReference type="AlphaFoldDB" id="A0A521G5E0"/>
<gene>
    <name evidence="1" type="ORF">CDV28_10116</name>
</gene>
<accession>A0A521G5E0</accession>
<keyword evidence="2" id="KW-1185">Reference proteome</keyword>
<reference evidence="1" key="1">
    <citation type="submission" date="2017-07" db="EMBL/GenBank/DDBJ databases">
        <title>The cable genome - Insights into the physiology and evolution of filamentous bacteria capable of sulfide oxidation via long distance electron transfer.</title>
        <authorList>
            <person name="Thorup C."/>
            <person name="Bjerg J.T."/>
            <person name="Schreiber L."/>
            <person name="Nielsen L.P."/>
            <person name="Kjeldsen K.U."/>
            <person name="Boesen T."/>
            <person name="Boggild A."/>
            <person name="Meysman F."/>
            <person name="Geelhoed J."/>
            <person name="Schramm A."/>
        </authorList>
    </citation>
    <scope>NUCLEOTIDE SEQUENCE [LARGE SCALE GENOMIC DNA]</scope>
    <source>
        <strain evidence="1">GS</strain>
    </source>
</reference>
<name>A0A521G5E0_9BACT</name>
<comment type="caution">
    <text evidence="1">The sequence shown here is derived from an EMBL/GenBank/DDBJ whole genome shotgun (WGS) entry which is preliminary data.</text>
</comment>
<evidence type="ECO:0000313" key="1">
    <source>
        <dbReference type="EMBL" id="TAA76121.1"/>
    </source>
</evidence>
<proteinExistence type="predicted"/>
<protein>
    <recommendedName>
        <fullName evidence="3">Zinc-or iron-chelating domain-containing protein</fullName>
    </recommendedName>
</protein>
<organism evidence="1 2">
    <name type="scientific">Candidatus Electronema aureum</name>
    <dbReference type="NCBI Taxonomy" id="2005002"/>
    <lineage>
        <taxon>Bacteria</taxon>
        <taxon>Pseudomonadati</taxon>
        <taxon>Thermodesulfobacteriota</taxon>
        <taxon>Desulfobulbia</taxon>
        <taxon>Desulfobulbales</taxon>
        <taxon>Desulfobulbaceae</taxon>
        <taxon>Candidatus Electronema</taxon>
    </lineage>
</organism>